<dbReference type="InterPro" id="IPR009075">
    <property type="entry name" value="AcylCo_DH/oxidase_C"/>
</dbReference>
<name>C0NGU4_AJECG</name>
<comment type="cofactor">
    <cofactor evidence="1 6">
        <name>FAD</name>
        <dbReference type="ChEBI" id="CHEBI:57692"/>
    </cofactor>
</comment>
<keyword evidence="4 6" id="KW-0274">FAD</keyword>
<dbReference type="Gene3D" id="1.10.540.10">
    <property type="entry name" value="Acyl-CoA dehydrogenase/oxidase, N-terminal domain"/>
    <property type="match status" value="1"/>
</dbReference>
<dbReference type="GO" id="GO:0050660">
    <property type="term" value="F:flavin adenine dinucleotide binding"/>
    <property type="evidence" value="ECO:0007669"/>
    <property type="project" value="InterPro"/>
</dbReference>
<evidence type="ECO:0000256" key="6">
    <source>
        <dbReference type="RuleBase" id="RU362125"/>
    </source>
</evidence>
<dbReference type="GO" id="GO:0005737">
    <property type="term" value="C:cytoplasm"/>
    <property type="evidence" value="ECO:0007669"/>
    <property type="project" value="TreeGrafter"/>
</dbReference>
<sequence length="460" mass="51104">MDPGKQFGSALPWAEPAWYSGRPSPYYNESHFKLRDAVRKWTEENTMDKTEEWRALGKVPDDVYQKCARDGLLLPIAFGKSIPEEFAHYPIIGGIKAKEWNGFHDFVLWDELCRSESISSVFVGLTVGAPPIRQFASKWLQKKILPEILSGQKRICLAVTEPSCGSDVRNLATTAEKSACGKYYIVNGEKKITNVDFTGSPTACIQTISWPMTAMERNPSFQQSQTAVRTGGPGADGISFLLIPRTEGIRTRKIEIGADGLSATTYIIFEDVKVPVEYLVGSEGQGFRYVMSNFNHERLWIAFQALRNARTCLQDAMAWAMKREAFDMKLIDQPVVRYKFGSMAKEVEALQAWTEQIVYELDHMSYQDGNRQLGGVTALLKVKGGQMNKFVADNCVQIMGGFETARLGLTKTGQGSRIEAISRSTHSLIVPGGSEDVLIDLGVREALKLSAAKVKKGAKM</sequence>
<dbReference type="InterPro" id="IPR036250">
    <property type="entry name" value="AcylCo_DH-like_C"/>
</dbReference>
<dbReference type="GO" id="GO:0003995">
    <property type="term" value="F:acyl-CoA dehydrogenase activity"/>
    <property type="evidence" value="ECO:0007669"/>
    <property type="project" value="TreeGrafter"/>
</dbReference>
<dbReference type="EMBL" id="GG663365">
    <property type="protein sequence ID" value="EEH09029.1"/>
    <property type="molecule type" value="Genomic_DNA"/>
</dbReference>
<dbReference type="InterPro" id="IPR006091">
    <property type="entry name" value="Acyl-CoA_Oxase/DH_mid-dom"/>
</dbReference>
<dbReference type="InterPro" id="IPR013786">
    <property type="entry name" value="AcylCoA_DH/ox_N"/>
</dbReference>
<dbReference type="RefSeq" id="XP_045289510.1">
    <property type="nucleotide sequence ID" value="XM_045429615.1"/>
</dbReference>
<dbReference type="PANTHER" id="PTHR48083">
    <property type="entry name" value="MEDIUM-CHAIN SPECIFIC ACYL-COA DEHYDROGENASE, MITOCHONDRIAL-RELATED"/>
    <property type="match status" value="1"/>
</dbReference>
<dbReference type="InterPro" id="IPR037069">
    <property type="entry name" value="AcylCoA_DH/ox_N_sf"/>
</dbReference>
<keyword evidence="3 6" id="KW-0285">Flavoprotein</keyword>
<proteinExistence type="inferred from homology"/>
<evidence type="ECO:0000256" key="3">
    <source>
        <dbReference type="ARBA" id="ARBA00022630"/>
    </source>
</evidence>
<dbReference type="GeneID" id="69035582"/>
<keyword evidence="11" id="KW-1185">Reference proteome</keyword>
<dbReference type="AlphaFoldDB" id="C0NGU4"/>
<dbReference type="Gene3D" id="2.40.110.10">
    <property type="entry name" value="Butyryl-CoA Dehydrogenase, subunit A, domain 2"/>
    <property type="match status" value="1"/>
</dbReference>
<feature type="domain" description="Acyl-CoA dehydrogenase/oxidase C-terminal" evidence="7">
    <location>
        <begin position="284"/>
        <end position="444"/>
    </location>
</feature>
<dbReference type="InParanoid" id="C0NGU4"/>
<dbReference type="Pfam" id="PF00441">
    <property type="entry name" value="Acyl-CoA_dh_1"/>
    <property type="match status" value="1"/>
</dbReference>
<feature type="domain" description="Acyl-CoA dehydrogenase/oxidase N-terminal" evidence="9">
    <location>
        <begin position="29"/>
        <end position="152"/>
    </location>
</feature>
<feature type="domain" description="Acyl-CoA oxidase/dehydrogenase middle" evidence="8">
    <location>
        <begin position="156"/>
        <end position="272"/>
    </location>
</feature>
<reference evidence="10" key="1">
    <citation type="submission" date="2009-02" db="EMBL/GenBank/DDBJ databases">
        <title>The Genome Sequence of Ajellomyces capsulatus strain G186AR.</title>
        <authorList>
            <consortium name="The Broad Institute Genome Sequencing Platform"/>
            <person name="Champion M."/>
            <person name="Cuomo C."/>
            <person name="Ma L.-J."/>
            <person name="Henn M.R."/>
            <person name="Sil A."/>
            <person name="Goldman B."/>
            <person name="Young S.K."/>
            <person name="Kodira C.D."/>
            <person name="Zeng Q."/>
            <person name="Koehrsen M."/>
            <person name="Alvarado L."/>
            <person name="Berlin A."/>
            <person name="Borenstein D."/>
            <person name="Chen Z."/>
            <person name="Engels R."/>
            <person name="Freedman E."/>
            <person name="Gellesch M."/>
            <person name="Goldberg J."/>
            <person name="Griggs A."/>
            <person name="Gujja S."/>
            <person name="Heiman D."/>
            <person name="Hepburn T."/>
            <person name="Howarth C."/>
            <person name="Jen D."/>
            <person name="Larson L."/>
            <person name="Lewis B."/>
            <person name="Mehta T."/>
            <person name="Park D."/>
            <person name="Pearson M."/>
            <person name="Roberts A."/>
            <person name="Saif S."/>
            <person name="Shea T."/>
            <person name="Shenoy N."/>
            <person name="Sisk P."/>
            <person name="Stolte C."/>
            <person name="Sykes S."/>
            <person name="Walk T."/>
            <person name="White J."/>
            <person name="Yandava C."/>
            <person name="Klein B."/>
            <person name="McEwen J.G."/>
            <person name="Puccia R."/>
            <person name="Goldman G.H."/>
            <person name="Felipe M.S."/>
            <person name="Nino-Vega G."/>
            <person name="San-Blas G."/>
            <person name="Taylor J."/>
            <person name="Mendoza L."/>
            <person name="Galagan J."/>
            <person name="Nusbaum C."/>
            <person name="Birren B."/>
        </authorList>
    </citation>
    <scope>NUCLEOTIDE SEQUENCE</scope>
    <source>
        <strain evidence="10">G186AR</strain>
    </source>
</reference>
<dbReference type="Proteomes" id="UP000001631">
    <property type="component" value="Unassembled WGS sequence"/>
</dbReference>
<dbReference type="InterPro" id="IPR050741">
    <property type="entry name" value="Acyl-CoA_dehydrogenase"/>
</dbReference>
<dbReference type="InterPro" id="IPR009100">
    <property type="entry name" value="AcylCoA_DH/oxidase_NM_dom_sf"/>
</dbReference>
<evidence type="ECO:0000256" key="1">
    <source>
        <dbReference type="ARBA" id="ARBA00001974"/>
    </source>
</evidence>
<comment type="similarity">
    <text evidence="2 6">Belongs to the acyl-CoA dehydrogenase family.</text>
</comment>
<organism evidence="10 11">
    <name type="scientific">Ajellomyces capsulatus (strain G186AR / H82 / ATCC MYA-2454 / RMSCC 2432)</name>
    <name type="common">Darling's disease fungus</name>
    <name type="synonym">Histoplasma capsulatum</name>
    <dbReference type="NCBI Taxonomy" id="447093"/>
    <lineage>
        <taxon>Eukaryota</taxon>
        <taxon>Fungi</taxon>
        <taxon>Dikarya</taxon>
        <taxon>Ascomycota</taxon>
        <taxon>Pezizomycotina</taxon>
        <taxon>Eurotiomycetes</taxon>
        <taxon>Eurotiomycetidae</taxon>
        <taxon>Onygenales</taxon>
        <taxon>Ajellomycetaceae</taxon>
        <taxon>Histoplasma</taxon>
    </lineage>
</organism>
<dbReference type="InterPro" id="IPR046373">
    <property type="entry name" value="Acyl-CoA_Oxase/DH_mid-dom_sf"/>
</dbReference>
<dbReference type="Gene3D" id="1.20.140.10">
    <property type="entry name" value="Butyryl-CoA Dehydrogenase, subunit A, domain 3"/>
    <property type="match status" value="1"/>
</dbReference>
<accession>C0NGU4</accession>
<keyword evidence="5 6" id="KW-0560">Oxidoreductase</keyword>
<protein>
    <submittedName>
        <fullName evidence="10">Long-chain specific acyl-CoA dehydrogenase</fullName>
    </submittedName>
</protein>
<evidence type="ECO:0000256" key="5">
    <source>
        <dbReference type="ARBA" id="ARBA00023002"/>
    </source>
</evidence>
<dbReference type="STRING" id="447093.C0NGU4"/>
<evidence type="ECO:0000313" key="11">
    <source>
        <dbReference type="Proteomes" id="UP000001631"/>
    </source>
</evidence>
<evidence type="ECO:0000313" key="10">
    <source>
        <dbReference type="EMBL" id="EEH09029.1"/>
    </source>
</evidence>
<dbReference type="PANTHER" id="PTHR48083:SF28">
    <property type="entry name" value="ACYL-COA DEHYDROGENASE FAMILY PROTEIN (AFU_ORTHOLOGUE AFUA_6G10880)-RELATED"/>
    <property type="match status" value="1"/>
</dbReference>
<evidence type="ECO:0000256" key="4">
    <source>
        <dbReference type="ARBA" id="ARBA00022827"/>
    </source>
</evidence>
<gene>
    <name evidence="10" type="ORF">HCBG_02566</name>
</gene>
<dbReference type="VEuPathDB" id="FungiDB:I7I50_10473"/>
<evidence type="ECO:0000259" key="8">
    <source>
        <dbReference type="Pfam" id="PF02770"/>
    </source>
</evidence>
<dbReference type="HOGENOM" id="CLU_018204_4_1_1"/>
<dbReference type="SUPFAM" id="SSF56645">
    <property type="entry name" value="Acyl-CoA dehydrogenase NM domain-like"/>
    <property type="match status" value="1"/>
</dbReference>
<dbReference type="SUPFAM" id="SSF47203">
    <property type="entry name" value="Acyl-CoA dehydrogenase C-terminal domain-like"/>
    <property type="match status" value="1"/>
</dbReference>
<evidence type="ECO:0000259" key="7">
    <source>
        <dbReference type="Pfam" id="PF00441"/>
    </source>
</evidence>
<dbReference type="Pfam" id="PF02771">
    <property type="entry name" value="Acyl-CoA_dh_N"/>
    <property type="match status" value="1"/>
</dbReference>
<evidence type="ECO:0000256" key="2">
    <source>
        <dbReference type="ARBA" id="ARBA00009347"/>
    </source>
</evidence>
<dbReference type="GO" id="GO:0033539">
    <property type="term" value="P:fatty acid beta-oxidation using acyl-CoA dehydrogenase"/>
    <property type="evidence" value="ECO:0007669"/>
    <property type="project" value="TreeGrafter"/>
</dbReference>
<dbReference type="Pfam" id="PF02770">
    <property type="entry name" value="Acyl-CoA_dh_M"/>
    <property type="match status" value="1"/>
</dbReference>
<evidence type="ECO:0000259" key="9">
    <source>
        <dbReference type="Pfam" id="PF02771"/>
    </source>
</evidence>